<dbReference type="SUPFAM" id="SSF55447">
    <property type="entry name" value="CO dehydrogenase flavoprotein C-terminal domain-like"/>
    <property type="match status" value="1"/>
</dbReference>
<dbReference type="InterPro" id="IPR016167">
    <property type="entry name" value="FAD-bd_PCMH_sub1"/>
</dbReference>
<dbReference type="InterPro" id="IPR005107">
    <property type="entry name" value="CO_DH_flav_C"/>
</dbReference>
<accession>A0ABX8QX88</accession>
<evidence type="ECO:0000313" key="4">
    <source>
        <dbReference type="EMBL" id="QXJ23416.1"/>
    </source>
</evidence>
<dbReference type="PANTHER" id="PTHR42659:SF1">
    <property type="entry name" value="OXIDOREDUCTASE"/>
    <property type="match status" value="1"/>
</dbReference>
<keyword evidence="1" id="KW-0560">Oxidoreductase</keyword>
<dbReference type="Pfam" id="PF00941">
    <property type="entry name" value="FAD_binding_5"/>
    <property type="match status" value="1"/>
</dbReference>
<dbReference type="Proteomes" id="UP001049518">
    <property type="component" value="Chromosome"/>
</dbReference>
<dbReference type="InterPro" id="IPR016169">
    <property type="entry name" value="FAD-bd_PCMH_sub2"/>
</dbReference>
<protein>
    <submittedName>
        <fullName evidence="4">Xanthine dehydrogenase family protein subunit M</fullName>
    </submittedName>
</protein>
<dbReference type="InterPro" id="IPR051312">
    <property type="entry name" value="Diverse_Substr_Oxidored"/>
</dbReference>
<sequence>MRSFSYGRPSDVRTALRMISDGEGAKFLGGGTNLVDLMREGIERPAKIVDIGRLALDGIEELPDGGVRVGALVRNSRLAADPLVRTRYPVLSQAILHGASAQLRNMATVGGNLLQRTRCLYFHDKAAACGKREPGSGCDAIGGFSRTSAILGTSGHCVAAHPSDMAVALAMLDAVVEVESLRGVRRVPFAEFHRLPGDTPHLETVLAADELITAVEVPPVPVAARSRYRKVRDRASYAFALVSVAAALEVRDGTIGAARLALGGVATKPWRAAEAEGVLLGAPATDETFHRAAEAELAAATPRPHNAFKIELARRTIVATLRRLRDEGGPDADGRDQGGRDQGGPDEGGPDQGGPDEGSAA</sequence>
<reference evidence="4" key="1">
    <citation type="submission" date="2020-07" db="EMBL/GenBank/DDBJ databases">
        <authorList>
            <person name="Tarantini F.S."/>
            <person name="Hong K.W."/>
            <person name="Chan K.G."/>
        </authorList>
    </citation>
    <scope>NUCLEOTIDE SEQUENCE</scope>
    <source>
        <strain evidence="4">32-07</strain>
    </source>
</reference>
<feature type="domain" description="FAD-binding PCMH-type" evidence="3">
    <location>
        <begin position="1"/>
        <end position="222"/>
    </location>
</feature>
<dbReference type="PANTHER" id="PTHR42659">
    <property type="entry name" value="XANTHINE DEHYDROGENASE SUBUNIT C-RELATED"/>
    <property type="match status" value="1"/>
</dbReference>
<feature type="compositionally biased region" description="Basic and acidic residues" evidence="2">
    <location>
        <begin position="323"/>
        <end position="339"/>
    </location>
</feature>
<dbReference type="EMBL" id="CP059572">
    <property type="protein sequence ID" value="QXJ23416.1"/>
    <property type="molecule type" value="Genomic_DNA"/>
</dbReference>
<dbReference type="SMART" id="SM01092">
    <property type="entry name" value="CO_deh_flav_C"/>
    <property type="match status" value="1"/>
</dbReference>
<evidence type="ECO:0000256" key="1">
    <source>
        <dbReference type="ARBA" id="ARBA00023002"/>
    </source>
</evidence>
<proteinExistence type="predicted"/>
<gene>
    <name evidence="4" type="ORF">AGRA3207_004564</name>
</gene>
<evidence type="ECO:0000259" key="3">
    <source>
        <dbReference type="PROSITE" id="PS51387"/>
    </source>
</evidence>
<feature type="region of interest" description="Disordered" evidence="2">
    <location>
        <begin position="322"/>
        <end position="361"/>
    </location>
</feature>
<dbReference type="Gene3D" id="3.30.43.10">
    <property type="entry name" value="Uridine Diphospho-n-acetylenolpyruvylglucosamine Reductase, domain 2"/>
    <property type="match status" value="1"/>
</dbReference>
<evidence type="ECO:0000256" key="2">
    <source>
        <dbReference type="SAM" id="MobiDB-lite"/>
    </source>
</evidence>
<dbReference type="Gene3D" id="3.30.465.10">
    <property type="match status" value="2"/>
</dbReference>
<dbReference type="InterPro" id="IPR016166">
    <property type="entry name" value="FAD-bd_PCMH"/>
</dbReference>
<feature type="compositionally biased region" description="Gly residues" evidence="2">
    <location>
        <begin position="340"/>
        <end position="361"/>
    </location>
</feature>
<organism evidence="4 5">
    <name type="scientific">Actinomadura graeca</name>
    <dbReference type="NCBI Taxonomy" id="2750812"/>
    <lineage>
        <taxon>Bacteria</taxon>
        <taxon>Bacillati</taxon>
        <taxon>Actinomycetota</taxon>
        <taxon>Actinomycetes</taxon>
        <taxon>Streptosporangiales</taxon>
        <taxon>Thermomonosporaceae</taxon>
        <taxon>Actinomadura</taxon>
    </lineage>
</organism>
<evidence type="ECO:0000313" key="5">
    <source>
        <dbReference type="Proteomes" id="UP001049518"/>
    </source>
</evidence>
<dbReference type="Pfam" id="PF03450">
    <property type="entry name" value="CO_deh_flav_C"/>
    <property type="match status" value="1"/>
</dbReference>
<dbReference type="PROSITE" id="PS51387">
    <property type="entry name" value="FAD_PCMH"/>
    <property type="match status" value="1"/>
</dbReference>
<dbReference type="RefSeq" id="WP_231329105.1">
    <property type="nucleotide sequence ID" value="NZ_CP059572.1"/>
</dbReference>
<dbReference type="InterPro" id="IPR036683">
    <property type="entry name" value="CO_DH_flav_C_dom_sf"/>
</dbReference>
<dbReference type="SUPFAM" id="SSF56176">
    <property type="entry name" value="FAD-binding/transporter-associated domain-like"/>
    <property type="match status" value="1"/>
</dbReference>
<dbReference type="InterPro" id="IPR036318">
    <property type="entry name" value="FAD-bd_PCMH-like_sf"/>
</dbReference>
<dbReference type="Gene3D" id="3.30.390.50">
    <property type="entry name" value="CO dehydrogenase flavoprotein, C-terminal domain"/>
    <property type="match status" value="1"/>
</dbReference>
<keyword evidence="5" id="KW-1185">Reference proteome</keyword>
<name>A0ABX8QX88_9ACTN</name>
<dbReference type="InterPro" id="IPR002346">
    <property type="entry name" value="Mopterin_DH_FAD-bd"/>
</dbReference>